<dbReference type="EMBL" id="CAMGYJ010000011">
    <property type="protein sequence ID" value="CAI0560967.1"/>
    <property type="molecule type" value="Genomic_DNA"/>
</dbReference>
<gene>
    <name evidence="1" type="ORF">LITE_LOCUS49873</name>
</gene>
<organism evidence="1 2">
    <name type="scientific">Linum tenue</name>
    <dbReference type="NCBI Taxonomy" id="586396"/>
    <lineage>
        <taxon>Eukaryota</taxon>
        <taxon>Viridiplantae</taxon>
        <taxon>Streptophyta</taxon>
        <taxon>Embryophyta</taxon>
        <taxon>Tracheophyta</taxon>
        <taxon>Spermatophyta</taxon>
        <taxon>Magnoliopsida</taxon>
        <taxon>eudicotyledons</taxon>
        <taxon>Gunneridae</taxon>
        <taxon>Pentapetalae</taxon>
        <taxon>rosids</taxon>
        <taxon>fabids</taxon>
        <taxon>Malpighiales</taxon>
        <taxon>Linaceae</taxon>
        <taxon>Linum</taxon>
    </lineage>
</organism>
<dbReference type="Proteomes" id="UP001154282">
    <property type="component" value="Unassembled WGS sequence"/>
</dbReference>
<proteinExistence type="predicted"/>
<dbReference type="Gene3D" id="2.80.10.50">
    <property type="match status" value="1"/>
</dbReference>
<dbReference type="AlphaFoldDB" id="A0AAV0RXD0"/>
<reference evidence="1" key="1">
    <citation type="submission" date="2022-08" db="EMBL/GenBank/DDBJ databases">
        <authorList>
            <person name="Gutierrez-Valencia J."/>
        </authorList>
    </citation>
    <scope>NUCLEOTIDE SEQUENCE</scope>
</reference>
<accession>A0AAV0RXD0</accession>
<name>A0AAV0RXD0_9ROSI</name>
<comment type="caution">
    <text evidence="1">The sequence shown here is derived from an EMBL/GenBank/DDBJ whole genome shotgun (WGS) entry which is preliminary data.</text>
</comment>
<keyword evidence="2" id="KW-1185">Reference proteome</keyword>
<evidence type="ECO:0000313" key="1">
    <source>
        <dbReference type="EMBL" id="CAI0560967.1"/>
    </source>
</evidence>
<sequence length="105" mass="11963">MIHFRCSPTPTRLQQVPPSHSKYDVSCISTIANVANEDKKKTTSTLFQPVFPIGELNTAGFLHVQTQCHLRTFYNKDYNDSINYIACVYTKDGDGFHRYEFAPVS</sequence>
<protein>
    <submittedName>
        <fullName evidence="1">Uncharacterized protein</fullName>
    </submittedName>
</protein>
<evidence type="ECO:0000313" key="2">
    <source>
        <dbReference type="Proteomes" id="UP001154282"/>
    </source>
</evidence>